<evidence type="ECO:0000256" key="3">
    <source>
        <dbReference type="ARBA" id="ARBA00022737"/>
    </source>
</evidence>
<evidence type="ECO:0000256" key="4">
    <source>
        <dbReference type="ARBA" id="ARBA00023315"/>
    </source>
</evidence>
<dbReference type="Gene3D" id="3.40.50.20">
    <property type="match status" value="1"/>
</dbReference>
<accession>A0A316ARM5</accession>
<name>A0A316ARM5_9BACT</name>
<protein>
    <submittedName>
        <fullName evidence="7">Sugar O-acyltransferase (Sialic acid O-acetyltransferase NeuD family)</fullName>
    </submittedName>
</protein>
<sequence>MGWESHSLGAKNNAMENPVLIFGAGDLGLKALDIFKKNNVMVYGFLDDRQELQGKEFGDVSVLSHTDDKAYLDVLGSKCEVFLAIGERSVRERLVETLVKDYKVMPVNAIHESASISDTATVGHGNLIAARAIIGPVSVLGQHCLVLAGAIIDGSVQVGDFCTIGAGAILNDRVSLGEGVFIGAGATIVAGVTIGKGARIGAGSVVVENVPANATYFGNPARKV</sequence>
<evidence type="ECO:0000256" key="5">
    <source>
        <dbReference type="PIRSR" id="PIRSR620019-2"/>
    </source>
</evidence>
<dbReference type="SUPFAM" id="SSF51161">
    <property type="entry name" value="Trimeric LpxA-like enzymes"/>
    <property type="match status" value="1"/>
</dbReference>
<keyword evidence="4 7" id="KW-0012">Acyltransferase</keyword>
<dbReference type="NCBIfam" id="TIGR03570">
    <property type="entry name" value="NeuD_NnaD"/>
    <property type="match status" value="1"/>
</dbReference>
<dbReference type="PANTHER" id="PTHR43300">
    <property type="entry name" value="ACETYLTRANSFERASE"/>
    <property type="match status" value="1"/>
</dbReference>
<dbReference type="InterPro" id="IPR050179">
    <property type="entry name" value="Trans_hexapeptide_repeat"/>
</dbReference>
<proteinExistence type="inferred from homology"/>
<dbReference type="GO" id="GO:0016746">
    <property type="term" value="F:acyltransferase activity"/>
    <property type="evidence" value="ECO:0007669"/>
    <property type="project" value="UniProtKB-KW"/>
</dbReference>
<dbReference type="Proteomes" id="UP000245880">
    <property type="component" value="Unassembled WGS sequence"/>
</dbReference>
<dbReference type="InterPro" id="IPR011004">
    <property type="entry name" value="Trimer_LpxA-like_sf"/>
</dbReference>
<dbReference type="AlphaFoldDB" id="A0A316ARM5"/>
<keyword evidence="3" id="KW-0677">Repeat</keyword>
<dbReference type="InterPro" id="IPR020019">
    <property type="entry name" value="AcTrfase_PglD-like"/>
</dbReference>
<dbReference type="Pfam" id="PF17836">
    <property type="entry name" value="PglD_N"/>
    <property type="match status" value="1"/>
</dbReference>
<dbReference type="InterPro" id="IPR001451">
    <property type="entry name" value="Hexapep"/>
</dbReference>
<dbReference type="CDD" id="cd03360">
    <property type="entry name" value="LbH_AT_putative"/>
    <property type="match status" value="1"/>
</dbReference>
<dbReference type="InterPro" id="IPR041561">
    <property type="entry name" value="PglD_N"/>
</dbReference>
<keyword evidence="8" id="KW-1185">Reference proteome</keyword>
<evidence type="ECO:0000313" key="8">
    <source>
        <dbReference type="Proteomes" id="UP000245880"/>
    </source>
</evidence>
<comment type="caution">
    <text evidence="7">The sequence shown here is derived from an EMBL/GenBank/DDBJ whole genome shotgun (WGS) entry which is preliminary data.</text>
</comment>
<organism evidence="7 8">
    <name type="scientific">Dyadobacter jejuensis</name>
    <dbReference type="NCBI Taxonomy" id="1082580"/>
    <lineage>
        <taxon>Bacteria</taxon>
        <taxon>Pseudomonadati</taxon>
        <taxon>Bacteroidota</taxon>
        <taxon>Cytophagia</taxon>
        <taxon>Cytophagales</taxon>
        <taxon>Spirosomataceae</taxon>
        <taxon>Dyadobacter</taxon>
    </lineage>
</organism>
<keyword evidence="2 7" id="KW-0808">Transferase</keyword>
<dbReference type="Pfam" id="PF14602">
    <property type="entry name" value="Hexapep_2"/>
    <property type="match status" value="1"/>
</dbReference>
<dbReference type="Gene3D" id="2.160.10.10">
    <property type="entry name" value="Hexapeptide repeat proteins"/>
    <property type="match status" value="2"/>
</dbReference>
<feature type="binding site" evidence="5">
    <location>
        <position position="86"/>
    </location>
    <ligand>
        <name>substrate</name>
    </ligand>
</feature>
<evidence type="ECO:0000256" key="2">
    <source>
        <dbReference type="ARBA" id="ARBA00022679"/>
    </source>
</evidence>
<gene>
    <name evidence="7" type="ORF">CLV98_101247</name>
</gene>
<evidence type="ECO:0000259" key="6">
    <source>
        <dbReference type="Pfam" id="PF17836"/>
    </source>
</evidence>
<dbReference type="PROSITE" id="PS00101">
    <property type="entry name" value="HEXAPEP_TRANSFERASES"/>
    <property type="match status" value="1"/>
</dbReference>
<reference evidence="7 8" key="1">
    <citation type="submission" date="2018-03" db="EMBL/GenBank/DDBJ databases">
        <title>Genomic Encyclopedia of Archaeal and Bacterial Type Strains, Phase II (KMG-II): from individual species to whole genera.</title>
        <authorList>
            <person name="Goeker M."/>
        </authorList>
    </citation>
    <scope>NUCLEOTIDE SEQUENCE [LARGE SCALE GENOMIC DNA]</scope>
    <source>
        <strain evidence="7 8">DSM 100346</strain>
    </source>
</reference>
<dbReference type="Pfam" id="PF00132">
    <property type="entry name" value="Hexapep"/>
    <property type="match status" value="1"/>
</dbReference>
<comment type="similarity">
    <text evidence="1">Belongs to the transferase hexapeptide repeat family.</text>
</comment>
<dbReference type="EMBL" id="QGDT01000001">
    <property type="protein sequence ID" value="PWJ60071.1"/>
    <property type="molecule type" value="Genomic_DNA"/>
</dbReference>
<feature type="domain" description="PglD N-terminal" evidence="6">
    <location>
        <begin position="19"/>
        <end position="98"/>
    </location>
</feature>
<evidence type="ECO:0000313" key="7">
    <source>
        <dbReference type="EMBL" id="PWJ60071.1"/>
    </source>
</evidence>
<dbReference type="InterPro" id="IPR018357">
    <property type="entry name" value="Hexapep_transf_CS"/>
</dbReference>
<evidence type="ECO:0000256" key="1">
    <source>
        <dbReference type="ARBA" id="ARBA00007274"/>
    </source>
</evidence>
<dbReference type="PANTHER" id="PTHR43300:SF7">
    <property type="entry name" value="UDP-N-ACETYLBACILLOSAMINE N-ACETYLTRANSFERASE"/>
    <property type="match status" value="1"/>
</dbReference>